<proteinExistence type="predicted"/>
<dbReference type="EMBL" id="JACMSC010000016">
    <property type="protein sequence ID" value="KAG6483515.1"/>
    <property type="molecule type" value="Genomic_DNA"/>
</dbReference>
<dbReference type="Proteomes" id="UP000734854">
    <property type="component" value="Unassembled WGS sequence"/>
</dbReference>
<name>A0A8J5FGA3_ZINOF</name>
<reference evidence="1 2" key="1">
    <citation type="submission" date="2020-08" db="EMBL/GenBank/DDBJ databases">
        <title>Plant Genome Project.</title>
        <authorList>
            <person name="Zhang R.-G."/>
        </authorList>
    </citation>
    <scope>NUCLEOTIDE SEQUENCE [LARGE SCALE GENOMIC DNA]</scope>
    <source>
        <tissue evidence="1">Rhizome</tissue>
    </source>
</reference>
<accession>A0A8J5FGA3</accession>
<keyword evidence="2" id="KW-1185">Reference proteome</keyword>
<comment type="caution">
    <text evidence="1">The sequence shown here is derived from an EMBL/GenBank/DDBJ whole genome shotgun (WGS) entry which is preliminary data.</text>
</comment>
<protein>
    <submittedName>
        <fullName evidence="1">Uncharacterized protein</fullName>
    </submittedName>
</protein>
<organism evidence="1 2">
    <name type="scientific">Zingiber officinale</name>
    <name type="common">Ginger</name>
    <name type="synonym">Amomum zingiber</name>
    <dbReference type="NCBI Taxonomy" id="94328"/>
    <lineage>
        <taxon>Eukaryota</taxon>
        <taxon>Viridiplantae</taxon>
        <taxon>Streptophyta</taxon>
        <taxon>Embryophyta</taxon>
        <taxon>Tracheophyta</taxon>
        <taxon>Spermatophyta</taxon>
        <taxon>Magnoliopsida</taxon>
        <taxon>Liliopsida</taxon>
        <taxon>Zingiberales</taxon>
        <taxon>Zingiberaceae</taxon>
        <taxon>Zingiber</taxon>
    </lineage>
</organism>
<gene>
    <name evidence="1" type="ORF">ZIOFF_060163</name>
</gene>
<sequence length="150" mass="16873">MKEPRPRNEGRGWSITVRAKSKGLDLRLSASNLFPHWNSSGGGGERISFFLRLRRRFFLQVESHNQRPARRVPALPNAASVKPLQLAKRIFRLPRWFSWKKVAPKPGASSAIAKQQVLSSTLFTNFSSLIFAQNGFLSTKSLGRPTDQAV</sequence>
<evidence type="ECO:0000313" key="1">
    <source>
        <dbReference type="EMBL" id="KAG6483515.1"/>
    </source>
</evidence>
<dbReference type="AlphaFoldDB" id="A0A8J5FGA3"/>
<evidence type="ECO:0000313" key="2">
    <source>
        <dbReference type="Proteomes" id="UP000734854"/>
    </source>
</evidence>